<dbReference type="OrthoDB" id="2369467at2759"/>
<dbReference type="EMBL" id="WTPW01001625">
    <property type="protein sequence ID" value="KAF0425160.1"/>
    <property type="molecule type" value="Genomic_DNA"/>
</dbReference>
<protein>
    <submittedName>
        <fullName evidence="1">Transcriptional regulator</fullName>
    </submittedName>
</protein>
<evidence type="ECO:0000313" key="2">
    <source>
        <dbReference type="Proteomes" id="UP000439903"/>
    </source>
</evidence>
<keyword evidence="2" id="KW-1185">Reference proteome</keyword>
<sequence>MFKISSPLVRWVVLQQIIPHVFLTSPKAAVPYYFHTHTLDIFKVLKKSIIVFDREIITSFSSYKTACVLVNNVNNVRVPRESVYDAELYWILSNWLVGFIITEQWHLKYCISGEINNKYIDMVISQPDHPTIALELLATATKKDLKEHYERALLYDKKLSANETWFVHFTCCEKAISEPYWPTESQLQGGLRVIYFWHNLDFTKISAIACWWDTNNNTGHVTDIENW</sequence>
<proteinExistence type="predicted"/>
<gene>
    <name evidence="1" type="ORF">F8M41_006375</name>
</gene>
<dbReference type="AlphaFoldDB" id="A0A8H3X6L0"/>
<dbReference type="Proteomes" id="UP000439903">
    <property type="component" value="Unassembled WGS sequence"/>
</dbReference>
<organism evidence="1 2">
    <name type="scientific">Gigaspora margarita</name>
    <dbReference type="NCBI Taxonomy" id="4874"/>
    <lineage>
        <taxon>Eukaryota</taxon>
        <taxon>Fungi</taxon>
        <taxon>Fungi incertae sedis</taxon>
        <taxon>Mucoromycota</taxon>
        <taxon>Glomeromycotina</taxon>
        <taxon>Glomeromycetes</taxon>
        <taxon>Diversisporales</taxon>
        <taxon>Gigasporaceae</taxon>
        <taxon>Gigaspora</taxon>
    </lineage>
</organism>
<comment type="caution">
    <text evidence="1">The sequence shown here is derived from an EMBL/GenBank/DDBJ whole genome shotgun (WGS) entry which is preliminary data.</text>
</comment>
<accession>A0A8H3X6L0</accession>
<name>A0A8H3X6L0_GIGMA</name>
<reference evidence="1 2" key="1">
    <citation type="journal article" date="2019" name="Environ. Microbiol.">
        <title>At the nexus of three kingdoms: the genome of the mycorrhizal fungus Gigaspora margarita provides insights into plant, endobacterial and fungal interactions.</title>
        <authorList>
            <person name="Venice F."/>
            <person name="Ghignone S."/>
            <person name="Salvioli di Fossalunga A."/>
            <person name="Amselem J."/>
            <person name="Novero M."/>
            <person name="Xianan X."/>
            <person name="Sedzielewska Toro K."/>
            <person name="Morin E."/>
            <person name="Lipzen A."/>
            <person name="Grigoriev I.V."/>
            <person name="Henrissat B."/>
            <person name="Martin F.M."/>
            <person name="Bonfante P."/>
        </authorList>
    </citation>
    <scope>NUCLEOTIDE SEQUENCE [LARGE SCALE GENOMIC DNA]</scope>
    <source>
        <strain evidence="1 2">BEG34</strain>
    </source>
</reference>
<evidence type="ECO:0000313" key="1">
    <source>
        <dbReference type="EMBL" id="KAF0425160.1"/>
    </source>
</evidence>